<evidence type="ECO:0000313" key="2">
    <source>
        <dbReference type="Proteomes" id="UP000054783"/>
    </source>
</evidence>
<keyword evidence="2" id="KW-1185">Reference proteome</keyword>
<gene>
    <name evidence="1" type="ORF">T12_819</name>
</gene>
<dbReference type="AlphaFoldDB" id="A0A0V1AFK3"/>
<evidence type="ECO:0000313" key="1">
    <source>
        <dbReference type="EMBL" id="KRY23631.1"/>
    </source>
</evidence>
<organism evidence="1 2">
    <name type="scientific">Trichinella patagoniensis</name>
    <dbReference type="NCBI Taxonomy" id="990121"/>
    <lineage>
        <taxon>Eukaryota</taxon>
        <taxon>Metazoa</taxon>
        <taxon>Ecdysozoa</taxon>
        <taxon>Nematoda</taxon>
        <taxon>Enoplea</taxon>
        <taxon>Dorylaimia</taxon>
        <taxon>Trichinellida</taxon>
        <taxon>Trichinellidae</taxon>
        <taxon>Trichinella</taxon>
    </lineage>
</organism>
<comment type="caution">
    <text evidence="1">The sequence shown here is derived from an EMBL/GenBank/DDBJ whole genome shotgun (WGS) entry which is preliminary data.</text>
</comment>
<accession>A0A0V1AFK3</accession>
<name>A0A0V1AFK3_9BILA</name>
<dbReference type="Proteomes" id="UP000054783">
    <property type="component" value="Unassembled WGS sequence"/>
</dbReference>
<proteinExistence type="predicted"/>
<reference evidence="1 2" key="1">
    <citation type="submission" date="2015-01" db="EMBL/GenBank/DDBJ databases">
        <title>Evolution of Trichinella species and genotypes.</title>
        <authorList>
            <person name="Korhonen P.K."/>
            <person name="Edoardo P."/>
            <person name="Giuseppe L.R."/>
            <person name="Gasser R.B."/>
        </authorList>
    </citation>
    <scope>NUCLEOTIDE SEQUENCE [LARGE SCALE GENOMIC DNA]</scope>
    <source>
        <strain evidence="1">ISS2496</strain>
    </source>
</reference>
<protein>
    <submittedName>
        <fullName evidence="1">Uncharacterized protein</fullName>
    </submittedName>
</protein>
<dbReference type="EMBL" id="JYDQ01000002">
    <property type="protein sequence ID" value="KRY23631.1"/>
    <property type="molecule type" value="Genomic_DNA"/>
</dbReference>
<sequence length="70" mass="8199">MPNRIVMFHMPCSISGPMPTSTNSFKHAVLGWQSCVDDFIDCYRLLNQSVIMRSLLKQNWLTDRHFQKLI</sequence>